<dbReference type="PROSITE" id="PS50975">
    <property type="entry name" value="ATP_GRASP"/>
    <property type="match status" value="1"/>
</dbReference>
<feature type="domain" description="ATP-grasp" evidence="2">
    <location>
        <begin position="80"/>
        <end position="265"/>
    </location>
</feature>
<organism evidence="3 4">
    <name type="scientific">Micrococcus terreus</name>
    <dbReference type="NCBI Taxonomy" id="574650"/>
    <lineage>
        <taxon>Bacteria</taxon>
        <taxon>Bacillati</taxon>
        <taxon>Actinomycetota</taxon>
        <taxon>Actinomycetes</taxon>
        <taxon>Micrococcales</taxon>
        <taxon>Micrococcaceae</taxon>
        <taxon>Micrococcus</taxon>
    </lineage>
</organism>
<evidence type="ECO:0000256" key="1">
    <source>
        <dbReference type="PROSITE-ProRule" id="PRU00409"/>
    </source>
</evidence>
<evidence type="ECO:0000313" key="4">
    <source>
        <dbReference type="Proteomes" id="UP000198881"/>
    </source>
</evidence>
<dbReference type="STRING" id="574650.SAMN04487966_101120"/>
<evidence type="ECO:0000313" key="3">
    <source>
        <dbReference type="EMBL" id="SFV20103.1"/>
    </source>
</evidence>
<dbReference type="Proteomes" id="UP000198881">
    <property type="component" value="Unassembled WGS sequence"/>
</dbReference>
<keyword evidence="4" id="KW-1185">Reference proteome</keyword>
<proteinExistence type="predicted"/>
<reference evidence="3 4" key="1">
    <citation type="submission" date="2016-10" db="EMBL/GenBank/DDBJ databases">
        <authorList>
            <person name="de Groot N.N."/>
        </authorList>
    </citation>
    <scope>NUCLEOTIDE SEQUENCE [LARGE SCALE GENOMIC DNA]</scope>
    <source>
        <strain evidence="3 4">CGMCC 1.7054</strain>
    </source>
</reference>
<dbReference type="InterPro" id="IPR011761">
    <property type="entry name" value="ATP-grasp"/>
</dbReference>
<dbReference type="SUPFAM" id="SSF56059">
    <property type="entry name" value="Glutathione synthetase ATP-binding domain-like"/>
    <property type="match status" value="1"/>
</dbReference>
<keyword evidence="1" id="KW-0547">Nucleotide-binding</keyword>
<dbReference type="Pfam" id="PF15632">
    <property type="entry name" value="ATPgrasp_Ter"/>
    <property type="match status" value="1"/>
</dbReference>
<keyword evidence="1" id="KW-0067">ATP-binding</keyword>
<dbReference type="AlphaFoldDB" id="A0A1I7MDV0"/>
<accession>A0A1I7MDV0</accession>
<gene>
    <name evidence="3" type="ORF">SAMN04487966_101120</name>
</gene>
<evidence type="ECO:0000259" key="2">
    <source>
        <dbReference type="PROSITE" id="PS50975"/>
    </source>
</evidence>
<protein>
    <recommendedName>
        <fullName evidence="2">ATP-grasp domain-containing protein</fullName>
    </recommendedName>
</protein>
<dbReference type="EMBL" id="FPCG01000001">
    <property type="protein sequence ID" value="SFV20103.1"/>
    <property type="molecule type" value="Genomic_DNA"/>
</dbReference>
<dbReference type="Gene3D" id="3.30.470.20">
    <property type="entry name" value="ATP-grasp fold, B domain"/>
    <property type="match status" value="1"/>
</dbReference>
<dbReference type="GO" id="GO:0005524">
    <property type="term" value="F:ATP binding"/>
    <property type="evidence" value="ECO:0007669"/>
    <property type="project" value="UniProtKB-UniRule"/>
</dbReference>
<name>A0A1I7MDV0_9MICC</name>
<sequence>MLASTSACTRAHAVERPRGDGLAFIDGVRSAVSEGNYDVVFGAGDDWMAALSLYRDHLDAQIAHPSWDAVVAALDKVSLSRAASAVGLDVPRTEPATADVIASWDGPVVVKSRSHWQPGQSHPLRIEARRFPDTRSAQERMEHLRSHGIEPILQAPVDGRLMALIGLFYDGRLDGRVQQVSPRIWPTPTGVSARAETVPVDDQLAARAERLLERLGWEGLVELQFLQDASGTAHLIDLNGRFYGSMALAETARPGIAHSWAQRTLGHSSETLADGRSGHRYSWAAADLRRAWVERRGGLLRDAADTVRWAATARHSVWDWTDLGPTLRLVGERLRPGIR</sequence>
<dbReference type="GO" id="GO:0046872">
    <property type="term" value="F:metal ion binding"/>
    <property type="evidence" value="ECO:0007669"/>
    <property type="project" value="InterPro"/>
</dbReference>
<dbReference type="RefSeq" id="WP_245760498.1">
    <property type="nucleotide sequence ID" value="NZ_FPCG01000001.1"/>
</dbReference>